<dbReference type="Pfam" id="PF18135">
    <property type="entry name" value="Type_ISP_C"/>
    <property type="match status" value="1"/>
</dbReference>
<dbReference type="AlphaFoldDB" id="A0A7U7GEN8"/>
<dbReference type="InterPro" id="IPR029063">
    <property type="entry name" value="SAM-dependent_MTases_sf"/>
</dbReference>
<gene>
    <name evidence="8" type="ORF">BN874_570012</name>
</gene>
<reference evidence="8 9" key="1">
    <citation type="journal article" date="2014" name="ISME J.">
        <title>Candidatus Competibacter-lineage genomes retrieved from metagenomes reveal functional metabolic diversity.</title>
        <authorList>
            <person name="McIlroy S.J."/>
            <person name="Albertsen M."/>
            <person name="Andresen E.K."/>
            <person name="Saunders A.M."/>
            <person name="Kristiansen R."/>
            <person name="Stokholm-Bjerregaard M."/>
            <person name="Nielsen K.L."/>
            <person name="Nielsen P.H."/>
        </authorList>
    </citation>
    <scope>NUCLEOTIDE SEQUENCE [LARGE SCALE GENOMIC DNA]</scope>
    <source>
        <strain evidence="8 9">Run_B_J11</strain>
    </source>
</reference>
<keyword evidence="9" id="KW-1185">Reference proteome</keyword>
<comment type="similarity">
    <text evidence="1">Belongs to the N(4)/N(6)-methyltransferase family.</text>
</comment>
<dbReference type="EMBL" id="CBTK010000273">
    <property type="protein sequence ID" value="CDH46724.1"/>
    <property type="molecule type" value="Genomic_DNA"/>
</dbReference>
<dbReference type="PANTHER" id="PTHR33841">
    <property type="entry name" value="DNA METHYLTRANSFERASE YEEA-RELATED"/>
    <property type="match status" value="1"/>
</dbReference>
<evidence type="ECO:0000259" key="7">
    <source>
        <dbReference type="Pfam" id="PF18135"/>
    </source>
</evidence>
<evidence type="ECO:0000313" key="9">
    <source>
        <dbReference type="Proteomes" id="UP000019184"/>
    </source>
</evidence>
<dbReference type="Gene3D" id="3.40.50.150">
    <property type="entry name" value="Vaccinia Virus protein VP39"/>
    <property type="match status" value="1"/>
</dbReference>
<protein>
    <recommendedName>
        <fullName evidence="2">site-specific DNA-methyltransferase (adenine-specific)</fullName>
        <ecNumber evidence="2">2.1.1.72</ecNumber>
    </recommendedName>
</protein>
<feature type="domain" description="Type ISP restriction-modification enzyme LLaBIII C-terminal specificity" evidence="7">
    <location>
        <begin position="734"/>
        <end position="1106"/>
    </location>
</feature>
<dbReference type="InterPro" id="IPR041635">
    <property type="entry name" value="Type_ISP_LLaBIII_C"/>
</dbReference>
<keyword evidence="4" id="KW-0808">Transferase</keyword>
<dbReference type="Pfam" id="PF02384">
    <property type="entry name" value="N6_Mtase"/>
    <property type="match status" value="1"/>
</dbReference>
<evidence type="ECO:0000256" key="5">
    <source>
        <dbReference type="ARBA" id="ARBA00047942"/>
    </source>
</evidence>
<dbReference type="InterPro" id="IPR003356">
    <property type="entry name" value="DNA_methylase_A-5"/>
</dbReference>
<evidence type="ECO:0000256" key="3">
    <source>
        <dbReference type="ARBA" id="ARBA00022603"/>
    </source>
</evidence>
<organism evidence="8 9">
    <name type="scientific">Candidatus Contendobacter odensis Run_B_J11</name>
    <dbReference type="NCBI Taxonomy" id="1400861"/>
    <lineage>
        <taxon>Bacteria</taxon>
        <taxon>Pseudomonadati</taxon>
        <taxon>Pseudomonadota</taxon>
        <taxon>Gammaproteobacteria</taxon>
        <taxon>Candidatus Competibacteraceae</taxon>
        <taxon>Candidatus Contendibacter</taxon>
    </lineage>
</organism>
<evidence type="ECO:0000256" key="4">
    <source>
        <dbReference type="ARBA" id="ARBA00022679"/>
    </source>
</evidence>
<dbReference type="SUPFAM" id="SSF53335">
    <property type="entry name" value="S-adenosyl-L-methionine-dependent methyltransferases"/>
    <property type="match status" value="1"/>
</dbReference>
<dbReference type="EC" id="2.1.1.72" evidence="2"/>
<comment type="caution">
    <text evidence="8">The sequence shown here is derived from an EMBL/GenBank/DDBJ whole genome shotgun (WGS) entry which is preliminary data.</text>
</comment>
<feature type="domain" description="DNA methylase adenine-specific" evidence="6">
    <location>
        <begin position="332"/>
        <end position="452"/>
    </location>
</feature>
<evidence type="ECO:0000313" key="8">
    <source>
        <dbReference type="EMBL" id="CDH46724.1"/>
    </source>
</evidence>
<dbReference type="PRINTS" id="PR00507">
    <property type="entry name" value="N12N6MTFRASE"/>
</dbReference>
<evidence type="ECO:0000259" key="6">
    <source>
        <dbReference type="Pfam" id="PF02384"/>
    </source>
</evidence>
<dbReference type="Proteomes" id="UP000019184">
    <property type="component" value="Unassembled WGS sequence"/>
</dbReference>
<dbReference type="GO" id="GO:0032259">
    <property type="term" value="P:methylation"/>
    <property type="evidence" value="ECO:0007669"/>
    <property type="project" value="UniProtKB-KW"/>
</dbReference>
<dbReference type="GO" id="GO:0003677">
    <property type="term" value="F:DNA binding"/>
    <property type="evidence" value="ECO:0007669"/>
    <property type="project" value="InterPro"/>
</dbReference>
<evidence type="ECO:0000256" key="1">
    <source>
        <dbReference type="ARBA" id="ARBA00006594"/>
    </source>
</evidence>
<keyword evidence="3 8" id="KW-0489">Methyltransferase</keyword>
<dbReference type="GO" id="GO:0009007">
    <property type="term" value="F:site-specific DNA-methyltransferase (adenine-specific) activity"/>
    <property type="evidence" value="ECO:0007669"/>
    <property type="project" value="UniProtKB-EC"/>
</dbReference>
<comment type="catalytic activity">
    <reaction evidence="5">
        <text>a 2'-deoxyadenosine in DNA + S-adenosyl-L-methionine = an N(6)-methyl-2'-deoxyadenosine in DNA + S-adenosyl-L-homocysteine + H(+)</text>
        <dbReference type="Rhea" id="RHEA:15197"/>
        <dbReference type="Rhea" id="RHEA-COMP:12418"/>
        <dbReference type="Rhea" id="RHEA-COMP:12419"/>
        <dbReference type="ChEBI" id="CHEBI:15378"/>
        <dbReference type="ChEBI" id="CHEBI:57856"/>
        <dbReference type="ChEBI" id="CHEBI:59789"/>
        <dbReference type="ChEBI" id="CHEBI:90615"/>
        <dbReference type="ChEBI" id="CHEBI:90616"/>
        <dbReference type="EC" id="2.1.1.72"/>
    </reaction>
</comment>
<evidence type="ECO:0000256" key="2">
    <source>
        <dbReference type="ARBA" id="ARBA00011900"/>
    </source>
</evidence>
<proteinExistence type="inferred from homology"/>
<dbReference type="InterPro" id="IPR050953">
    <property type="entry name" value="N4_N6_ade-DNA_methylase"/>
</dbReference>
<sequence length="1150" mass="128656">MNNVSHPLETYLATLCQIYDTGGGGAETSYYGALENLLNQAGDRLKPQVRAVPQLRNTGAGAPDFGLFSASQFENECEGEPLPGQKPERGVVEVKGWREDAATVAASEQVARYVQHYGVALVSTYRDFILVGRDAADQPMLLEHFQLAASEAEFLELLRQPRQTAARFGDRLLDFLARALSYNAPLTDPQDLAWFLASHAREARARVDSAGDLPGLIALREGLERALGLKFEGETGERFFRATLVQTLFYGVFSAWVLWARQGETGRFDWRAAAWSLHVPMIASLFEQIATPKRLQPLHLDEVLDWAGRTLNRVVREAFFQHFEEEYAVQYFYEPFLKAYDPALRKQLGVWYTPPDIVRYQVARVDAVLREELHLTDGLADPSVLVLDPCCGTGAYLVEVLRRIQQTLQDKSGDALTAAQLKQAALTRIFGFELLPAPFVVAHLQLGLLLRKFGVPLREDRERVGIYLTNALTNWEPLAQPGQQMAIPFPEFQEERDKADEIKQRKTILVILGNPPYNAFAGISPEQEGDLVEAYKENLNKPVADGGWGIKKFNLDDLYVRFFRIAERRIVKTGRGVVCYISNHSWVGDPSFVALRQHLLNSFDKIWVENLHGNRKVNEYAPDGRTSDSIFTIPGFSEGIRQSVVTSLWVRTGRAKAKSAKRTAIVRFRDDIDAARAGERRAQLLASLDAPDFDGQYQRAQPNRENRFSFRPMTISAAYQSWPSVLDLCAEPPSNGLMEKRGGGLIDIDRDTLEQRMRAYFDPALEWAELAALNGGLTKDAARFDARKTRTKLLATEQFDPERLRRYAVRAFDTRWCYYLPVRPLWNEPRPRYWQQCWDGNAFFMTRFRSSASPEGAPCSWVAGLSDDHFLMPDNACFPVWLRHLPQAVKKNGSNGALAGIGDEPVTIANLSPTARAYLQHLKLPDPDQDAETAALIWRHALAIGFSPAYQRENSDGIRQDWPRIPLPDHGETLQASVDRGRQIAALLDVDQPVVGVTAGKIQPELRPLGLMCRVGGGALDPDAGELAVTAGWGYAGKDGATMPGKGRLESRPASEASAEPAYDLYLNPAAYVSNVPRSVWEYSIGGYQVIKKWLSYREKALLGRDLRLDEAQALTGLIHRLAALTALQPQLDTLYAVARDSAWKAGEKR</sequence>
<name>A0A7U7GEN8_9GAMM</name>
<accession>A0A7U7GEN8</accession>
<dbReference type="GO" id="GO:0008170">
    <property type="term" value="F:N-methyltransferase activity"/>
    <property type="evidence" value="ECO:0007669"/>
    <property type="project" value="InterPro"/>
</dbReference>
<dbReference type="PANTHER" id="PTHR33841:SF1">
    <property type="entry name" value="DNA METHYLTRANSFERASE A"/>
    <property type="match status" value="1"/>
</dbReference>